<proteinExistence type="inferred from homology"/>
<name>A0A251X9Z4_9GAMM</name>
<dbReference type="GO" id="GO:0008081">
    <property type="term" value="F:phosphoric diester hydrolase activity"/>
    <property type="evidence" value="ECO:0007669"/>
    <property type="project" value="UniProtKB-UniRule"/>
</dbReference>
<dbReference type="PROSITE" id="PS51831">
    <property type="entry name" value="HD"/>
    <property type="match status" value="1"/>
</dbReference>
<dbReference type="CDD" id="cd04900">
    <property type="entry name" value="ACT_UUR-like_1"/>
    <property type="match status" value="1"/>
</dbReference>
<comment type="similarity">
    <text evidence="8">Belongs to the GlnD family.</text>
</comment>
<dbReference type="PIRSF" id="PIRSF006288">
    <property type="entry name" value="PII_uridyltransf"/>
    <property type="match status" value="1"/>
</dbReference>
<comment type="caution">
    <text evidence="11">The sequence shown here is derived from an EMBL/GenBank/DDBJ whole genome shotgun (WGS) entry which is preliminary data.</text>
</comment>
<evidence type="ECO:0000256" key="1">
    <source>
        <dbReference type="ARBA" id="ARBA00022679"/>
    </source>
</evidence>
<comment type="catalytic activity">
    <reaction evidence="8">
        <text>[protein-PII]-uridylyl-L-tyrosine + H2O = [protein-PII]-L-tyrosine + UMP + H(+)</text>
        <dbReference type="Rhea" id="RHEA:48600"/>
        <dbReference type="Rhea" id="RHEA-COMP:12147"/>
        <dbReference type="Rhea" id="RHEA-COMP:12148"/>
        <dbReference type="ChEBI" id="CHEBI:15377"/>
        <dbReference type="ChEBI" id="CHEBI:15378"/>
        <dbReference type="ChEBI" id="CHEBI:46858"/>
        <dbReference type="ChEBI" id="CHEBI:57865"/>
        <dbReference type="ChEBI" id="CHEBI:90602"/>
    </reaction>
</comment>
<dbReference type="PANTHER" id="PTHR47320:SF1">
    <property type="entry name" value="BIFUNCTIONAL URIDYLYLTRANSFERASE_URIDYLYL-REMOVING ENZYME"/>
    <property type="match status" value="1"/>
</dbReference>
<feature type="domain" description="ACT" evidence="9">
    <location>
        <begin position="709"/>
        <end position="790"/>
    </location>
</feature>
<dbReference type="EMBL" id="MSLT01000007">
    <property type="protein sequence ID" value="OUD15004.1"/>
    <property type="molecule type" value="Genomic_DNA"/>
</dbReference>
<dbReference type="NCBIfam" id="TIGR01693">
    <property type="entry name" value="UTase_glnD"/>
    <property type="match status" value="1"/>
</dbReference>
<evidence type="ECO:0000256" key="6">
    <source>
        <dbReference type="ARBA" id="ARBA00023268"/>
    </source>
</evidence>
<gene>
    <name evidence="8" type="primary">glnD</name>
    <name evidence="11" type="ORF">TPSD3_04700</name>
</gene>
<evidence type="ECO:0000313" key="12">
    <source>
        <dbReference type="Proteomes" id="UP000194798"/>
    </source>
</evidence>
<dbReference type="InterPro" id="IPR010043">
    <property type="entry name" value="UTase/UR"/>
</dbReference>
<evidence type="ECO:0000256" key="2">
    <source>
        <dbReference type="ARBA" id="ARBA00022695"/>
    </source>
</evidence>
<comment type="cofactor">
    <cofactor evidence="8">
        <name>Mg(2+)</name>
        <dbReference type="ChEBI" id="CHEBI:18420"/>
    </cofactor>
</comment>
<dbReference type="FunFam" id="1.10.3090.10:FF:000005">
    <property type="entry name" value="Bifunctional uridylyltransferase/uridylyl-removing enzyme"/>
    <property type="match status" value="1"/>
</dbReference>
<dbReference type="GO" id="GO:0006808">
    <property type="term" value="P:regulation of nitrogen utilization"/>
    <property type="evidence" value="ECO:0007669"/>
    <property type="project" value="UniProtKB-UniRule"/>
</dbReference>
<evidence type="ECO:0000313" key="11">
    <source>
        <dbReference type="EMBL" id="OUD15004.1"/>
    </source>
</evidence>
<dbReference type="SUPFAM" id="SSF55021">
    <property type="entry name" value="ACT-like"/>
    <property type="match status" value="1"/>
</dbReference>
<dbReference type="Gene3D" id="1.10.3210.10">
    <property type="entry name" value="Hypothetical protein af1432"/>
    <property type="match status" value="1"/>
</dbReference>
<dbReference type="GO" id="GO:0008773">
    <property type="term" value="F:[protein-PII] uridylyltransferase activity"/>
    <property type="evidence" value="ECO:0007669"/>
    <property type="project" value="UniProtKB-UniRule"/>
</dbReference>
<dbReference type="InterPro" id="IPR013546">
    <property type="entry name" value="PII_UdlTrfase/GS_AdlTrfase"/>
</dbReference>
<dbReference type="Proteomes" id="UP000194798">
    <property type="component" value="Unassembled WGS sequence"/>
</dbReference>
<dbReference type="OrthoDB" id="9758038at2"/>
<dbReference type="SUPFAM" id="SSF81593">
    <property type="entry name" value="Nucleotidyltransferase substrate binding subunit/domain"/>
    <property type="match status" value="1"/>
</dbReference>
<comment type="activity regulation">
    <text evidence="8">Uridylyltransferase (UTase) activity is inhibited by glutamine, while glutamine activates uridylyl-removing (UR) activity.</text>
</comment>
<dbReference type="SUPFAM" id="SSF81301">
    <property type="entry name" value="Nucleotidyltransferase"/>
    <property type="match status" value="1"/>
</dbReference>
<dbReference type="InterPro" id="IPR043519">
    <property type="entry name" value="NT_sf"/>
</dbReference>
<dbReference type="InterPro" id="IPR003607">
    <property type="entry name" value="HD/PDEase_dom"/>
</dbReference>
<dbReference type="CDD" id="cd05401">
    <property type="entry name" value="NT_GlnE_GlnD_like"/>
    <property type="match status" value="1"/>
</dbReference>
<evidence type="ECO:0000256" key="3">
    <source>
        <dbReference type="ARBA" id="ARBA00022737"/>
    </source>
</evidence>
<comment type="catalytic activity">
    <reaction evidence="8">
        <text>[protein-PII]-L-tyrosine + UTP = [protein-PII]-uridylyl-L-tyrosine + diphosphate</text>
        <dbReference type="Rhea" id="RHEA:13673"/>
        <dbReference type="Rhea" id="RHEA-COMP:12147"/>
        <dbReference type="Rhea" id="RHEA-COMP:12148"/>
        <dbReference type="ChEBI" id="CHEBI:33019"/>
        <dbReference type="ChEBI" id="CHEBI:46398"/>
        <dbReference type="ChEBI" id="CHEBI:46858"/>
        <dbReference type="ChEBI" id="CHEBI:90602"/>
        <dbReference type="EC" id="2.7.7.59"/>
    </reaction>
</comment>
<dbReference type="CDD" id="cd04899">
    <property type="entry name" value="ACT_ACR-UUR-like_2"/>
    <property type="match status" value="1"/>
</dbReference>
<dbReference type="Gene3D" id="3.30.460.10">
    <property type="entry name" value="Beta Polymerase, domain 2"/>
    <property type="match status" value="1"/>
</dbReference>
<evidence type="ECO:0000256" key="7">
    <source>
        <dbReference type="ARBA" id="ARBA00047968"/>
    </source>
</evidence>
<dbReference type="Pfam" id="PF01966">
    <property type="entry name" value="HD"/>
    <property type="match status" value="1"/>
</dbReference>
<evidence type="ECO:0000259" key="10">
    <source>
        <dbReference type="PROSITE" id="PS51831"/>
    </source>
</evidence>
<dbReference type="GO" id="GO:0008893">
    <property type="term" value="F:guanosine-3',5'-bis(diphosphate) 3'-diphosphatase activity"/>
    <property type="evidence" value="ECO:0007669"/>
    <property type="project" value="UniProtKB-EC"/>
</dbReference>
<protein>
    <recommendedName>
        <fullName evidence="8">Bifunctional uridylyltransferase/uridylyl-removing enzyme</fullName>
        <shortName evidence="8">UTase/UR</shortName>
    </recommendedName>
    <alternativeName>
        <fullName evidence="8">Bifunctional [protein-PII] modification enzyme</fullName>
    </alternativeName>
    <alternativeName>
        <fullName evidence="8">Bifunctional nitrogen sensor protein</fullName>
    </alternativeName>
    <domain>
        <recommendedName>
            <fullName evidence="8">[Protein-PII] uridylyltransferase</fullName>
            <shortName evidence="8">PII uridylyltransferase</shortName>
            <shortName evidence="8">UTase</shortName>
            <ecNumber evidence="8">2.7.7.59</ecNumber>
        </recommendedName>
    </domain>
    <domain>
        <recommendedName>
            <fullName evidence="8">[Protein-PII]-UMP uridylyl-removing enzyme</fullName>
            <shortName evidence="8">UR</shortName>
            <ecNumber evidence="8">3.1.4.-</ecNumber>
        </recommendedName>
    </domain>
</protein>
<feature type="region of interest" description="Uridylyltransferase" evidence="8">
    <location>
        <begin position="1"/>
        <end position="347"/>
    </location>
</feature>
<feature type="domain" description="ACT" evidence="9">
    <location>
        <begin position="819"/>
        <end position="898"/>
    </location>
</feature>
<comment type="domain">
    <text evidence="8">Has four distinct domains: an N-terminal nucleotidyltransferase (NT) domain responsible for UTase activity, a central HD domain that encodes UR activity, and two C-terminal ACT domains that seem to have a role in glutamine sensing.</text>
</comment>
<evidence type="ECO:0000256" key="8">
    <source>
        <dbReference type="HAMAP-Rule" id="MF_00277"/>
    </source>
</evidence>
<evidence type="ECO:0000256" key="4">
    <source>
        <dbReference type="ARBA" id="ARBA00022801"/>
    </source>
</evidence>
<dbReference type="EC" id="2.7.7.59" evidence="8"/>
<dbReference type="InterPro" id="IPR006674">
    <property type="entry name" value="HD_domain"/>
</dbReference>
<dbReference type="InterPro" id="IPR002912">
    <property type="entry name" value="ACT_dom"/>
</dbReference>
<comment type="function">
    <text evidence="8">Modifies, by uridylylation and deuridylylation, the PII regulatory proteins (GlnB and homologs), in response to the nitrogen status of the cell that GlnD senses through the glutamine level. Under low glutamine levels, catalyzes the conversion of the PII proteins and UTP to PII-UMP and PPi, while under higher glutamine levels, GlnD hydrolyzes PII-UMP to PII and UMP (deuridylylation). Thus, controls uridylylation state and activity of the PII proteins, and plays an important role in the regulation of nitrogen metabolism.</text>
</comment>
<dbReference type="SMART" id="SM00471">
    <property type="entry name" value="HDc"/>
    <property type="match status" value="1"/>
</dbReference>
<dbReference type="PROSITE" id="PS51671">
    <property type="entry name" value="ACT"/>
    <property type="match status" value="2"/>
</dbReference>
<evidence type="ECO:0000259" key="9">
    <source>
        <dbReference type="PROSITE" id="PS51671"/>
    </source>
</evidence>
<keyword evidence="6 8" id="KW-0511">Multifunctional enzyme</keyword>
<dbReference type="InterPro" id="IPR045865">
    <property type="entry name" value="ACT-like_dom_sf"/>
</dbReference>
<dbReference type="CDD" id="cd00077">
    <property type="entry name" value="HDc"/>
    <property type="match status" value="1"/>
</dbReference>
<dbReference type="AlphaFoldDB" id="A0A251X9Z4"/>
<dbReference type="SUPFAM" id="SSF109604">
    <property type="entry name" value="HD-domain/PDEase-like"/>
    <property type="match status" value="1"/>
</dbReference>
<feature type="domain" description="HD" evidence="10">
    <location>
        <begin position="466"/>
        <end position="588"/>
    </location>
</feature>
<organism evidence="11 12">
    <name type="scientific">Thioflexithrix psekupsensis</name>
    <dbReference type="NCBI Taxonomy" id="1570016"/>
    <lineage>
        <taxon>Bacteria</taxon>
        <taxon>Pseudomonadati</taxon>
        <taxon>Pseudomonadota</taxon>
        <taxon>Gammaproteobacteria</taxon>
        <taxon>Thiotrichales</taxon>
        <taxon>Thioflexithrix</taxon>
    </lineage>
</organism>
<evidence type="ECO:0000256" key="5">
    <source>
        <dbReference type="ARBA" id="ARBA00022842"/>
    </source>
</evidence>
<sequence length="908" mass="105730">MYPIHYPYADNQLFDSEAFERALQTDETPISVFRKALQQGREIIAQRFLATYHASEAVSQQAWLVDQILQHAWQRITWPASPQIALVAVGGYGRAELHPSSDVDIMILLGAPADAEVRRCVEEFIMFLWDIRLEVGHSTRTLVDCVHESSADITVVTTLMESRLLLGPSALYQDMQACVGRSRVWPSREFFEGKLQEQQKRHQKYHDTAYNLEPNIKEGPGGLRDIQMIGWVAKRHFDANTLHDLVQHDFLTETEYQQLIRGQEFLWKVRYLLHTIAKRREDRLLFDYQRTLADRLGFYDDDTHLGVEKFMRQYYRTIKELSSLNDMLLQLFQEAILYAHLSEEVWYLNKRFRVRNHYIEVNHDKVFRNYPFALLEIFLLMQQHPEIRGVRASTIRLIRQYTYLIDEAFHRDLRARSLFYEIIRQPEGLTKALRRMNRYGILGAYIPAFGRIVGQMQYDLFHVYTVDEHSLFVVRNLRRFAMARFREEMPTCHRIMQLIPKPELLYLAGLFHDIAKGRGGDHSELGEVDALNFSQAHGLSDNDSRLVAWLVRHHLLMSTTAQRQDITDPEVIHLFAQKIQDKSHLDYLYLLTVADIRATNPKLWNSWKAKLLTDLYYQTRAALQQGLDYSGLDKQARIQEVQYAARQQLSDLSPERISDLWTDLGEDYFLYTSPYDIADETRAILHHELTVPNEPLVMERRNHRGGSQFLLIYLKDRDYLFAATTHFLEQKNLNIVDAYIVPTQREYTLGGYTVLEQDGGEINNPQRVQEIVLGLRQALSSELSQNLCPISRHVARYLKHFPVPTRITFSYDKANNHTVLEVITSDRPGVLSRIAEAFVKCNVRVKRAKIATLGARVEDIFFITDYENRALHSADHLDLLREELSDLLEVEGSHLSSTTRFSGSELVI</sequence>
<keyword evidence="1 8" id="KW-0808">Transferase</keyword>
<dbReference type="Gene3D" id="3.30.70.260">
    <property type="match status" value="1"/>
</dbReference>
<comment type="caution">
    <text evidence="8">Lacks conserved residue(s) required for the propagation of feature annotation.</text>
</comment>
<dbReference type="Gene3D" id="1.20.120.330">
    <property type="entry name" value="Nucleotidyltransferases domain 2"/>
    <property type="match status" value="1"/>
</dbReference>
<dbReference type="PANTHER" id="PTHR47320">
    <property type="entry name" value="BIFUNCTIONAL URIDYLYLTRANSFERASE/URIDYLYL-REMOVING ENZYME"/>
    <property type="match status" value="1"/>
</dbReference>
<dbReference type="RefSeq" id="WP_086487440.1">
    <property type="nucleotide sequence ID" value="NZ_MSLT01000007.1"/>
</dbReference>
<dbReference type="EC" id="3.1.4.-" evidence="8"/>
<keyword evidence="4 8" id="KW-0378">Hydrolase</keyword>
<keyword evidence="12" id="KW-1185">Reference proteome</keyword>
<accession>A0A251X9Z4</accession>
<dbReference type="Pfam" id="PF08335">
    <property type="entry name" value="GlnD_UR_UTase"/>
    <property type="match status" value="1"/>
</dbReference>
<dbReference type="HAMAP" id="MF_00277">
    <property type="entry name" value="PII_uridylyl_transf"/>
    <property type="match status" value="1"/>
</dbReference>
<keyword evidence="3" id="KW-0677">Repeat</keyword>
<keyword evidence="2 8" id="KW-0548">Nucleotidyltransferase</keyword>
<keyword evidence="5 8" id="KW-0460">Magnesium</keyword>
<reference evidence="11 12" key="1">
    <citation type="submission" date="2016-12" db="EMBL/GenBank/DDBJ databases">
        <title>Thioflexothrix psekupsii D3 genome sequencing and assembly.</title>
        <authorList>
            <person name="Fomenkov A."/>
            <person name="Vincze T."/>
            <person name="Grabovich M."/>
            <person name="Anton B.P."/>
            <person name="Dubinina G."/>
            <person name="Orlova M."/>
            <person name="Belousova E."/>
            <person name="Roberts R.J."/>
        </authorList>
    </citation>
    <scope>NUCLEOTIDE SEQUENCE [LARGE SCALE GENOMIC DNA]</scope>
    <source>
        <strain evidence="11">D3</strain>
    </source>
</reference>
<comment type="catalytic activity">
    <reaction evidence="7">
        <text>guanosine 3',5'-bis(diphosphate) + H2O = GDP + diphosphate + H(+)</text>
        <dbReference type="Rhea" id="RHEA:14253"/>
        <dbReference type="ChEBI" id="CHEBI:15377"/>
        <dbReference type="ChEBI" id="CHEBI:15378"/>
        <dbReference type="ChEBI" id="CHEBI:33019"/>
        <dbReference type="ChEBI" id="CHEBI:58189"/>
        <dbReference type="ChEBI" id="CHEBI:77828"/>
        <dbReference type="EC" id="3.1.7.2"/>
    </reaction>
</comment>